<gene>
    <name evidence="3" type="ORF">BSTOLATCC_MIC64144</name>
</gene>
<keyword evidence="1" id="KW-0175">Coiled coil</keyword>
<comment type="caution">
    <text evidence="3">The sequence shown here is derived from an EMBL/GenBank/DDBJ whole genome shotgun (WGS) entry which is preliminary data.</text>
</comment>
<feature type="coiled-coil region" evidence="1">
    <location>
        <begin position="173"/>
        <end position="350"/>
    </location>
</feature>
<proteinExistence type="predicted"/>
<feature type="region of interest" description="Disordered" evidence="2">
    <location>
        <begin position="477"/>
        <end position="497"/>
    </location>
</feature>
<sequence length="497" mass="56863">MIGDRYEVSVLTVELLCKENSALSCHISVGDHISGVISPINSDSDQSAVKLRRDKLIKFCVVNIETAEEIGSIEIQGSLLPTEGFQWLPLFKDQCREILSLPLKVPAPRLLVLLNTHTGLLPVHEATEHSESDSQSESISSGENDFMPELKLIQTSYTLPPDQFQEYDLESCYSALENENDLLRQEIERNQRNYFSSIMSLNYEIEEVKKKEKKTNVMNKILQEEIGEINEKLKDEIKEKEKVVKEKEEIKENFEKVKADAKAKEDSLLMILESKDSVIYKKQCEIDNLKKEVQGLKEKSESLKENGKEIEMLKQQIEELKTKLNQTENETKAENEHEELHAAVQKYLNEKNIPGLFKLIQNNKYSCGTDIYILTLKNGKIFCTKEIPIERIVASNLRINPSATYNKTPETYKTPVRGHMNQTRNYNPDGAETENSEEIFSRSSFSSEKTVSNTPELAHKRVSKRIVNVSNFTKSSVSPLREITKKDSKSFKRASFK</sequence>
<name>A0AAU9KBR8_9CILI</name>
<evidence type="ECO:0000313" key="3">
    <source>
        <dbReference type="EMBL" id="CAG9335681.1"/>
    </source>
</evidence>
<dbReference type="AlphaFoldDB" id="A0AAU9KBR8"/>
<evidence type="ECO:0000256" key="2">
    <source>
        <dbReference type="SAM" id="MobiDB-lite"/>
    </source>
</evidence>
<accession>A0AAU9KBR8</accession>
<reference evidence="3" key="1">
    <citation type="submission" date="2021-09" db="EMBL/GenBank/DDBJ databases">
        <authorList>
            <consortium name="AG Swart"/>
            <person name="Singh M."/>
            <person name="Singh A."/>
            <person name="Seah K."/>
            <person name="Emmerich C."/>
        </authorList>
    </citation>
    <scope>NUCLEOTIDE SEQUENCE</scope>
    <source>
        <strain evidence="3">ATCC30299</strain>
    </source>
</reference>
<dbReference type="EMBL" id="CAJZBQ010000062">
    <property type="protein sequence ID" value="CAG9335681.1"/>
    <property type="molecule type" value="Genomic_DNA"/>
</dbReference>
<dbReference type="Proteomes" id="UP001162131">
    <property type="component" value="Unassembled WGS sequence"/>
</dbReference>
<protein>
    <submittedName>
        <fullName evidence="3">Uncharacterized protein</fullName>
    </submittedName>
</protein>
<keyword evidence="4" id="KW-1185">Reference proteome</keyword>
<evidence type="ECO:0000313" key="4">
    <source>
        <dbReference type="Proteomes" id="UP001162131"/>
    </source>
</evidence>
<evidence type="ECO:0000256" key="1">
    <source>
        <dbReference type="SAM" id="Coils"/>
    </source>
</evidence>
<organism evidence="3 4">
    <name type="scientific">Blepharisma stoltei</name>
    <dbReference type="NCBI Taxonomy" id="1481888"/>
    <lineage>
        <taxon>Eukaryota</taxon>
        <taxon>Sar</taxon>
        <taxon>Alveolata</taxon>
        <taxon>Ciliophora</taxon>
        <taxon>Postciliodesmatophora</taxon>
        <taxon>Heterotrichea</taxon>
        <taxon>Heterotrichida</taxon>
        <taxon>Blepharismidae</taxon>
        <taxon>Blepharisma</taxon>
    </lineage>
</organism>
<dbReference type="Gene3D" id="1.20.5.1700">
    <property type="match status" value="1"/>
</dbReference>